<protein>
    <submittedName>
        <fullName evidence="5">TrkA-N domain protein</fullName>
    </submittedName>
</protein>
<dbReference type="Gene3D" id="3.40.50.720">
    <property type="entry name" value="NAD(P)-binding Rossmann-like Domain"/>
    <property type="match status" value="1"/>
</dbReference>
<dbReference type="Pfam" id="PF02254">
    <property type="entry name" value="TrkA_N"/>
    <property type="match status" value="1"/>
</dbReference>
<feature type="transmembrane region" description="Helical" evidence="2">
    <location>
        <begin position="115"/>
        <end position="132"/>
    </location>
</feature>
<reference evidence="5" key="2">
    <citation type="journal article" date="2014" name="ISME J.">
        <title>Microbial stratification in low pH oxic and suboxic macroscopic growths along an acid mine drainage.</title>
        <authorList>
            <person name="Mendez-Garcia C."/>
            <person name="Mesa V."/>
            <person name="Sprenger R.R."/>
            <person name="Richter M."/>
            <person name="Diez M.S."/>
            <person name="Solano J."/>
            <person name="Bargiela R."/>
            <person name="Golyshina O.V."/>
            <person name="Manteca A."/>
            <person name="Ramos J.L."/>
            <person name="Gallego J.R."/>
            <person name="Llorente I."/>
            <person name="Martins Dos Santos V.A."/>
            <person name="Jensen O.N."/>
            <person name="Pelaez A.I."/>
            <person name="Sanchez J."/>
            <person name="Ferrer M."/>
        </authorList>
    </citation>
    <scope>NUCLEOTIDE SEQUENCE</scope>
</reference>
<dbReference type="GO" id="GO:0006813">
    <property type="term" value="P:potassium ion transport"/>
    <property type="evidence" value="ECO:0007669"/>
    <property type="project" value="InterPro"/>
</dbReference>
<proteinExistence type="predicted"/>
<evidence type="ECO:0000256" key="2">
    <source>
        <dbReference type="SAM" id="Phobius"/>
    </source>
</evidence>
<feature type="domain" description="Potassium channel" evidence="4">
    <location>
        <begin position="13"/>
        <end position="91"/>
    </location>
</feature>
<dbReference type="SUPFAM" id="SSF81324">
    <property type="entry name" value="Voltage-gated potassium channels"/>
    <property type="match status" value="1"/>
</dbReference>
<dbReference type="SUPFAM" id="SSF51735">
    <property type="entry name" value="NAD(P)-binding Rossmann-fold domains"/>
    <property type="match status" value="1"/>
</dbReference>
<organism evidence="5">
    <name type="scientific">mine drainage metagenome</name>
    <dbReference type="NCBI Taxonomy" id="410659"/>
    <lineage>
        <taxon>unclassified sequences</taxon>
        <taxon>metagenomes</taxon>
        <taxon>ecological metagenomes</taxon>
    </lineage>
</organism>
<name>T0YSD6_9ZZZZ</name>
<gene>
    <name evidence="5" type="ORF">B2A_12685</name>
</gene>
<evidence type="ECO:0000256" key="1">
    <source>
        <dbReference type="ARBA" id="ARBA00004651"/>
    </source>
</evidence>
<dbReference type="PANTHER" id="PTHR43833:SF9">
    <property type="entry name" value="POTASSIUM CHANNEL PROTEIN YUGO-RELATED"/>
    <property type="match status" value="1"/>
</dbReference>
<comment type="caution">
    <text evidence="5">The sequence shown here is derived from an EMBL/GenBank/DDBJ whole genome shotgun (WGS) entry which is preliminary data.</text>
</comment>
<dbReference type="GO" id="GO:0005886">
    <property type="term" value="C:plasma membrane"/>
    <property type="evidence" value="ECO:0007669"/>
    <property type="project" value="UniProtKB-SubCell"/>
</dbReference>
<dbReference type="Pfam" id="PF07885">
    <property type="entry name" value="Ion_trans_2"/>
    <property type="match status" value="1"/>
</dbReference>
<dbReference type="InterPro" id="IPR003148">
    <property type="entry name" value="RCK_N"/>
</dbReference>
<comment type="subcellular location">
    <subcellularLocation>
        <location evidence="1">Cell membrane</location>
        <topology evidence="1">Multi-pass membrane protein</topology>
    </subcellularLocation>
</comment>
<dbReference type="AlphaFoldDB" id="T0YSD6"/>
<reference evidence="5" key="1">
    <citation type="submission" date="2013-08" db="EMBL/GenBank/DDBJ databases">
        <authorList>
            <person name="Mendez C."/>
            <person name="Richter M."/>
            <person name="Ferrer M."/>
            <person name="Sanchez J."/>
        </authorList>
    </citation>
    <scope>NUCLEOTIDE SEQUENCE</scope>
</reference>
<dbReference type="Gene3D" id="1.10.287.70">
    <property type="match status" value="1"/>
</dbReference>
<feature type="transmembrane region" description="Helical" evidence="2">
    <location>
        <begin position="46"/>
        <end position="63"/>
    </location>
</feature>
<dbReference type="EMBL" id="AUZZ01009145">
    <property type="protein sequence ID" value="EQD34742.1"/>
    <property type="molecule type" value="Genomic_DNA"/>
</dbReference>
<dbReference type="InterPro" id="IPR050721">
    <property type="entry name" value="Trk_Ktr_HKT_K-transport"/>
</dbReference>
<dbReference type="PANTHER" id="PTHR43833">
    <property type="entry name" value="POTASSIUM CHANNEL PROTEIN 2-RELATED-RELATED"/>
    <property type="match status" value="1"/>
</dbReference>
<keyword evidence="2" id="KW-1133">Transmembrane helix</keyword>
<accession>T0YSD6</accession>
<feature type="domain" description="RCK N-terminal" evidence="3">
    <location>
        <begin position="119"/>
        <end position="234"/>
    </location>
</feature>
<evidence type="ECO:0000313" key="5">
    <source>
        <dbReference type="EMBL" id="EQD34742.1"/>
    </source>
</evidence>
<dbReference type="InterPro" id="IPR013099">
    <property type="entry name" value="K_chnl_dom"/>
</dbReference>
<keyword evidence="2" id="KW-0472">Membrane</keyword>
<dbReference type="InterPro" id="IPR036291">
    <property type="entry name" value="NAD(P)-bd_dom_sf"/>
</dbReference>
<feature type="transmembrane region" description="Helical" evidence="2">
    <location>
        <begin position="75"/>
        <end position="95"/>
    </location>
</feature>
<keyword evidence="2" id="KW-0812">Transmembrane</keyword>
<evidence type="ECO:0000259" key="3">
    <source>
        <dbReference type="Pfam" id="PF02254"/>
    </source>
</evidence>
<evidence type="ECO:0000259" key="4">
    <source>
        <dbReference type="Pfam" id="PF07885"/>
    </source>
</evidence>
<sequence>MASQITITAYAIAIVAVLAFGTVGTYVLGHNSSGNFSVRIDNWIEALYFTVTTISTVGYGDIVPVSSIARIFDMVLILSGLGAFFAAVTTLSGDFVNSRLVKLSGKISGLERKMLTGHIVLIGFDTTNALLASKLKKQKRKFIVVTEDKALADKLKDEGFNAYIADITSETDMKAFRLDRAKRVIVDVRDVSRTIYAAIVAKSLSSSNDLIIVAATEDVERHLRELNMRHIVNPSAMAANMIDSNIPK</sequence>
<feature type="transmembrane region" description="Helical" evidence="2">
    <location>
        <begin position="7"/>
        <end position="26"/>
    </location>
</feature>